<reference evidence="1" key="1">
    <citation type="submission" date="2022-12" db="EMBL/GenBank/DDBJ databases">
        <title>Paracoccus sp. EF6 isolated from a lake water.</title>
        <authorList>
            <person name="Liu H."/>
        </authorList>
    </citation>
    <scope>NUCLEOTIDE SEQUENCE</scope>
    <source>
        <strain evidence="1">EF6</strain>
    </source>
</reference>
<comment type="caution">
    <text evidence="1">The sequence shown here is derived from an EMBL/GenBank/DDBJ whole genome shotgun (WGS) entry which is preliminary data.</text>
</comment>
<protein>
    <submittedName>
        <fullName evidence="1">Uncharacterized protein</fullName>
    </submittedName>
</protein>
<dbReference type="EMBL" id="JAPTYD010000038">
    <property type="protein sequence ID" value="MCZ0963458.1"/>
    <property type="molecule type" value="Genomic_DNA"/>
</dbReference>
<proteinExistence type="predicted"/>
<sequence>MHTLQKLLQDCDAIEKVIDLKRKDAARAKAASHRRNAFENRATGCKLHQCRVVIKAGASLDSFIAVSSFDITKANQETTYRCDVHDASGRRELRYVVSSTTGHRKPSETANWAAMALLLPAMLSGKALNIQGSVSALLLHFLRSDLQDLLMHFNSSLKRIDVEADIAPAEGRSCGALRVGTGFSAGIDSFSALRSFRQSGVSACLDVTDLMTFGVGAFGESGGRGTEEAFTKAAARTAAYAQELGVEAHSVRSNLTHFYDRSQGLGFTRTHTLRNASAASLFERELDIYLYASAFAYPELDLTATDYMGHLDPVLLPLLSTTDLRFISAGAGSDRIRKTELLADDTVAQGLLDVCVTPPLKRAAMVGPGRNCSQCWKCYRTMLTLDALGKLERFAAIFDLEYYHQNKAGVLRTLRQRGQKGSKLDKAAVDLYLASPACNHPSAHQMVR</sequence>
<name>A0ABT4JAT4_9RHOB</name>
<evidence type="ECO:0000313" key="1">
    <source>
        <dbReference type="EMBL" id="MCZ0963458.1"/>
    </source>
</evidence>
<accession>A0ABT4JAT4</accession>
<organism evidence="1 2">
    <name type="scientific">Paracoccus benzoatiresistens</name>
    <dbReference type="NCBI Taxonomy" id="2997341"/>
    <lineage>
        <taxon>Bacteria</taxon>
        <taxon>Pseudomonadati</taxon>
        <taxon>Pseudomonadota</taxon>
        <taxon>Alphaproteobacteria</taxon>
        <taxon>Rhodobacterales</taxon>
        <taxon>Paracoccaceae</taxon>
        <taxon>Paracoccus</taxon>
    </lineage>
</organism>
<gene>
    <name evidence="1" type="ORF">OU682_17780</name>
</gene>
<evidence type="ECO:0000313" key="2">
    <source>
        <dbReference type="Proteomes" id="UP001149822"/>
    </source>
</evidence>
<dbReference type="Proteomes" id="UP001149822">
    <property type="component" value="Unassembled WGS sequence"/>
</dbReference>
<keyword evidence="2" id="KW-1185">Reference proteome</keyword>
<dbReference type="RefSeq" id="WP_268943539.1">
    <property type="nucleotide sequence ID" value="NZ_JAPTYD010000038.1"/>
</dbReference>